<dbReference type="RefSeq" id="WP_133539638.1">
    <property type="nucleotide sequence ID" value="NZ_LNJZ01000009.1"/>
</dbReference>
<reference evidence="3 4" key="1">
    <citation type="submission" date="2019-03" db="EMBL/GenBank/DDBJ databases">
        <title>Genomic Encyclopedia of Type Strains, Phase IV (KMG-IV): sequencing the most valuable type-strain genomes for metagenomic binning, comparative biology and taxonomic classification.</title>
        <authorList>
            <person name="Goeker M."/>
        </authorList>
    </citation>
    <scope>NUCLEOTIDE SEQUENCE [LARGE SCALE GENOMIC DNA]</scope>
    <source>
        <strain evidence="3 4">DSM 28679</strain>
    </source>
</reference>
<dbReference type="AlphaFoldDB" id="A0A4R6TYI8"/>
<sequence length="462" mass="53395">MTHTNKALSSQSFLLLGATLLAWQIVMYCAASYFHIGRPLLNIDYAFILILSFFTPRPISILLFLIVILIDYFMLPVQILPFTRLIDFIYFIGKLEFINRSITFSLAGCIILAITVSIFTMNIAKKSSKLTLILTFNLFIISSAISKTITEESHDNRFYRVANKYFSDSVFLYAYNYRTSGFVSSSNLKNQSLSETKDTRALCININCDLPPENKTLFIINESWGDYKDPKTQEEILKPVNSWILTKGTISFTGLTVEAELKELCGLHAESLYFKETNIEDFKNCYPEKIKKLGYKTYSYHAAGSMMYDRHHWYPLAGFEKSTFFDTQKWPARCYSFPGACDKDIAQKIINDIKKPGIALFYWLTLNTHHNYNLKDLKTKTFNCKELDIKNNEICRNAKLQNQFFLILKNIILNLSELEENLTIIIVGDHSPPITNTQAKELYFNTKKVPYIKIKLQHRNTK</sequence>
<dbReference type="Proteomes" id="UP000294575">
    <property type="component" value="Unassembled WGS sequence"/>
</dbReference>
<comment type="caution">
    <text evidence="3">The sequence shown here is derived from an EMBL/GenBank/DDBJ whole genome shotgun (WGS) entry which is preliminary data.</text>
</comment>
<dbReference type="Pfam" id="PF00884">
    <property type="entry name" value="Sulfatase"/>
    <property type="match status" value="1"/>
</dbReference>
<name>A0A4R6TYI8_9GAMM</name>
<proteinExistence type="predicted"/>
<feature type="domain" description="Sulfatase N-terminal" evidence="2">
    <location>
        <begin position="277"/>
        <end position="438"/>
    </location>
</feature>
<dbReference type="InterPro" id="IPR000917">
    <property type="entry name" value="Sulfatase_N"/>
</dbReference>
<feature type="transmembrane region" description="Helical" evidence="1">
    <location>
        <begin position="12"/>
        <end position="34"/>
    </location>
</feature>
<evidence type="ECO:0000313" key="4">
    <source>
        <dbReference type="Proteomes" id="UP000294575"/>
    </source>
</evidence>
<keyword evidence="4" id="KW-1185">Reference proteome</keyword>
<evidence type="ECO:0000313" key="3">
    <source>
        <dbReference type="EMBL" id="TDQ39000.1"/>
    </source>
</evidence>
<protein>
    <recommendedName>
        <fullName evidence="2">Sulfatase N-terminal domain-containing protein</fullName>
    </recommendedName>
</protein>
<organism evidence="3 4">
    <name type="scientific">Thiopseudomonas denitrificans</name>
    <dbReference type="NCBI Taxonomy" id="1501432"/>
    <lineage>
        <taxon>Bacteria</taxon>
        <taxon>Pseudomonadati</taxon>
        <taxon>Pseudomonadota</taxon>
        <taxon>Gammaproteobacteria</taxon>
        <taxon>Pseudomonadales</taxon>
        <taxon>Pseudomonadaceae</taxon>
        <taxon>Thiopseudomonas</taxon>
    </lineage>
</organism>
<dbReference type="SUPFAM" id="SSF53649">
    <property type="entry name" value="Alkaline phosphatase-like"/>
    <property type="match status" value="1"/>
</dbReference>
<feature type="transmembrane region" description="Helical" evidence="1">
    <location>
        <begin position="104"/>
        <end position="124"/>
    </location>
</feature>
<evidence type="ECO:0000256" key="1">
    <source>
        <dbReference type="SAM" id="Phobius"/>
    </source>
</evidence>
<dbReference type="Gene3D" id="3.40.720.10">
    <property type="entry name" value="Alkaline Phosphatase, subunit A"/>
    <property type="match status" value="1"/>
</dbReference>
<dbReference type="EMBL" id="SNYK01000003">
    <property type="protein sequence ID" value="TDQ39000.1"/>
    <property type="molecule type" value="Genomic_DNA"/>
</dbReference>
<dbReference type="OrthoDB" id="8613897at2"/>
<evidence type="ECO:0000259" key="2">
    <source>
        <dbReference type="Pfam" id="PF00884"/>
    </source>
</evidence>
<keyword evidence="1" id="KW-0812">Transmembrane</keyword>
<dbReference type="InterPro" id="IPR017850">
    <property type="entry name" value="Alkaline_phosphatase_core_sf"/>
</dbReference>
<accession>A0A4R6TYI8</accession>
<keyword evidence="1" id="KW-0472">Membrane</keyword>
<gene>
    <name evidence="3" type="ORF">DFQ45_103170</name>
</gene>
<keyword evidence="1" id="KW-1133">Transmembrane helix</keyword>